<reference evidence="2 3" key="1">
    <citation type="submission" date="2016-05" db="EMBL/GenBank/DDBJ databases">
        <title>A degradative enzymes factory behind the ericoid mycorrhizal symbiosis.</title>
        <authorList>
            <consortium name="DOE Joint Genome Institute"/>
            <person name="Martino E."/>
            <person name="Morin E."/>
            <person name="Grelet G."/>
            <person name="Kuo A."/>
            <person name="Kohler A."/>
            <person name="Daghino S."/>
            <person name="Barry K."/>
            <person name="Choi C."/>
            <person name="Cichocki N."/>
            <person name="Clum A."/>
            <person name="Copeland A."/>
            <person name="Hainaut M."/>
            <person name="Haridas S."/>
            <person name="Labutti K."/>
            <person name="Lindquist E."/>
            <person name="Lipzen A."/>
            <person name="Khouja H.-R."/>
            <person name="Murat C."/>
            <person name="Ohm R."/>
            <person name="Olson A."/>
            <person name="Spatafora J."/>
            <person name="Veneault-Fourrey C."/>
            <person name="Henrissat B."/>
            <person name="Grigoriev I."/>
            <person name="Martin F."/>
            <person name="Perotto S."/>
        </authorList>
    </citation>
    <scope>NUCLEOTIDE SEQUENCE [LARGE SCALE GENOMIC DNA]</scope>
    <source>
        <strain evidence="2 3">UAMH 7357</strain>
    </source>
</reference>
<dbReference type="Pfam" id="PF26639">
    <property type="entry name" value="Het-6_barrel"/>
    <property type="match status" value="1"/>
</dbReference>
<dbReference type="InterPro" id="IPR052895">
    <property type="entry name" value="HetReg/Transcr_Mod"/>
</dbReference>
<sequence length="621" mass="70465">MAEYKYNPLLGPTQIRLLCLHPGTHVDQLLCSLQAASIEDAPDFEALSYVWGKPPATRSIICAGKTMRIGPNLHSALSHLRYRNRPRLLWADAICINQNDVQERNKQVRIMGDIYSRAKSTLVWLGEETEDVENSFELIRLSLILWPRDGHGNRSLLAKLVLHQFQPVRALMSREWYTRKWVIQEVVKSREAIMICGFKTMSWDTFAEFANLMDDGMTGIITRLDSRSHASESWDDQKDSFHSVGNVVAIAKLRQGSSLELLDVLQRTHYFSVTKFEDALYAVLGLANDITRNNCDLAIDYSQTIQEILTGLSRWFVLEKQSLKFLHLVSGPMGTPLDLLSPQVKFIRWLGGMPSWVLDLTTKTFPYMPTNAPFSAGGSSPPRARISPDGKILSLTGHIIDKIQTLGGLERDVQLPLPPWIRQLLASNLLKINSRLLDHVERLKTYRWVEEFRQMVLGGLPTLSPQRFEEFARTLVCDMAAGPERASADITVVVDNYLKILAEVDREVLSVDRSGLLLDVLDYINNFDDERVSKEISVLSWGMEQFSRYGRFCITQQHRLGCTQEHAKPGDLICVFYGGNVPFLLRPKIFGYELLGPTYVYGMMDGEALQLGFADQIFDIH</sequence>
<accession>A0A2J6PV99</accession>
<evidence type="ECO:0000313" key="2">
    <source>
        <dbReference type="EMBL" id="PMD17934.1"/>
    </source>
</evidence>
<dbReference type="AlphaFoldDB" id="A0A2J6PV99"/>
<dbReference type="PANTHER" id="PTHR24148">
    <property type="entry name" value="ANKYRIN REPEAT DOMAIN-CONTAINING PROTEIN 39 HOMOLOG-RELATED"/>
    <property type="match status" value="1"/>
</dbReference>
<name>A0A2J6PV99_9HELO</name>
<keyword evidence="3" id="KW-1185">Reference proteome</keyword>
<gene>
    <name evidence="2" type="ORF">NA56DRAFT_648359</name>
</gene>
<proteinExistence type="predicted"/>
<dbReference type="OrthoDB" id="2157530at2759"/>
<evidence type="ECO:0000259" key="1">
    <source>
        <dbReference type="Pfam" id="PF06985"/>
    </source>
</evidence>
<organism evidence="2 3">
    <name type="scientific">Hyaloscypha hepaticicola</name>
    <dbReference type="NCBI Taxonomy" id="2082293"/>
    <lineage>
        <taxon>Eukaryota</taxon>
        <taxon>Fungi</taxon>
        <taxon>Dikarya</taxon>
        <taxon>Ascomycota</taxon>
        <taxon>Pezizomycotina</taxon>
        <taxon>Leotiomycetes</taxon>
        <taxon>Helotiales</taxon>
        <taxon>Hyaloscyphaceae</taxon>
        <taxon>Hyaloscypha</taxon>
    </lineage>
</organism>
<dbReference type="InterPro" id="IPR010730">
    <property type="entry name" value="HET"/>
</dbReference>
<feature type="domain" description="Heterokaryon incompatibility" evidence="1">
    <location>
        <begin position="44"/>
        <end position="185"/>
    </location>
</feature>
<dbReference type="Proteomes" id="UP000235672">
    <property type="component" value="Unassembled WGS sequence"/>
</dbReference>
<dbReference type="PANTHER" id="PTHR24148:SF64">
    <property type="entry name" value="HETEROKARYON INCOMPATIBILITY DOMAIN-CONTAINING PROTEIN"/>
    <property type="match status" value="1"/>
</dbReference>
<dbReference type="EMBL" id="KZ613497">
    <property type="protein sequence ID" value="PMD17934.1"/>
    <property type="molecule type" value="Genomic_DNA"/>
</dbReference>
<protein>
    <submittedName>
        <fullName evidence="2">HET-domain-containing protein</fullName>
    </submittedName>
</protein>
<evidence type="ECO:0000313" key="3">
    <source>
        <dbReference type="Proteomes" id="UP000235672"/>
    </source>
</evidence>
<dbReference type="Pfam" id="PF06985">
    <property type="entry name" value="HET"/>
    <property type="match status" value="1"/>
</dbReference>